<comment type="caution">
    <text evidence="2">The sequence shown here is derived from an EMBL/GenBank/DDBJ whole genome shotgun (WGS) entry which is preliminary data.</text>
</comment>
<sequence>MSAAGSLLAVAPVAAMLLLVRAIRPHDAVTAPLRLAVVRAALVTGAFAVLTVELLGALHALTPAAFAAAWLLFLAVAAS</sequence>
<evidence type="ECO:0000313" key="2">
    <source>
        <dbReference type="EMBL" id="MFD0785765.1"/>
    </source>
</evidence>
<keyword evidence="1" id="KW-0812">Transmembrane</keyword>
<dbReference type="EMBL" id="JBHTHM010000982">
    <property type="protein sequence ID" value="MFD0785765.1"/>
    <property type="molecule type" value="Genomic_DNA"/>
</dbReference>
<feature type="transmembrane region" description="Helical" evidence="1">
    <location>
        <begin position="32"/>
        <end position="50"/>
    </location>
</feature>
<keyword evidence="1" id="KW-0472">Membrane</keyword>
<gene>
    <name evidence="2" type="ORF">ACFQZ8_17825</name>
</gene>
<name>A0ABW3A4H2_9ACTN</name>
<proteinExistence type="predicted"/>
<dbReference type="Proteomes" id="UP001597053">
    <property type="component" value="Unassembled WGS sequence"/>
</dbReference>
<reference evidence="3" key="1">
    <citation type="journal article" date="2019" name="Int. J. Syst. Evol. Microbiol.">
        <title>The Global Catalogue of Microorganisms (GCM) 10K type strain sequencing project: providing services to taxonomists for standard genome sequencing and annotation.</title>
        <authorList>
            <consortium name="The Broad Institute Genomics Platform"/>
            <consortium name="The Broad Institute Genome Sequencing Center for Infectious Disease"/>
            <person name="Wu L."/>
            <person name="Ma J."/>
        </authorList>
    </citation>
    <scope>NUCLEOTIDE SEQUENCE [LARGE SCALE GENOMIC DNA]</scope>
    <source>
        <strain evidence="3">JCM 32148</strain>
    </source>
</reference>
<feature type="transmembrane region" description="Helical" evidence="1">
    <location>
        <begin position="57"/>
        <end position="78"/>
    </location>
</feature>
<feature type="non-terminal residue" evidence="2">
    <location>
        <position position="79"/>
    </location>
</feature>
<organism evidence="2 3">
    <name type="scientific">Micromonospora azadirachtae</name>
    <dbReference type="NCBI Taxonomy" id="1970735"/>
    <lineage>
        <taxon>Bacteria</taxon>
        <taxon>Bacillati</taxon>
        <taxon>Actinomycetota</taxon>
        <taxon>Actinomycetes</taxon>
        <taxon>Micromonosporales</taxon>
        <taxon>Micromonosporaceae</taxon>
        <taxon>Micromonospora</taxon>
    </lineage>
</organism>
<keyword evidence="1" id="KW-1133">Transmembrane helix</keyword>
<keyword evidence="3" id="KW-1185">Reference proteome</keyword>
<evidence type="ECO:0000256" key="1">
    <source>
        <dbReference type="SAM" id="Phobius"/>
    </source>
</evidence>
<accession>A0ABW3A4H2</accession>
<evidence type="ECO:0000313" key="3">
    <source>
        <dbReference type="Proteomes" id="UP001597053"/>
    </source>
</evidence>
<protein>
    <submittedName>
        <fullName evidence="2">Uncharacterized protein</fullName>
    </submittedName>
</protein>